<proteinExistence type="inferred from homology"/>
<dbReference type="PANTHER" id="PTHR30308:SF2">
    <property type="entry name" value="SSRA-BINDING PROTEIN"/>
    <property type="match status" value="1"/>
</dbReference>
<comment type="subcellular location">
    <subcellularLocation>
        <location evidence="3">Cytoplasm</location>
    </subcellularLocation>
    <text evidence="3">The tmRNA-SmpB complex associates with stalled 70S ribosomes.</text>
</comment>
<keyword evidence="1 3" id="KW-0963">Cytoplasm</keyword>
<dbReference type="SUPFAM" id="SSF74982">
    <property type="entry name" value="Small protein B (SmpB)"/>
    <property type="match status" value="1"/>
</dbReference>
<dbReference type="GO" id="GO:0005829">
    <property type="term" value="C:cytosol"/>
    <property type="evidence" value="ECO:0007669"/>
    <property type="project" value="TreeGrafter"/>
</dbReference>
<protein>
    <recommendedName>
        <fullName evidence="3">SsrA-binding protein</fullName>
    </recommendedName>
    <alternativeName>
        <fullName evidence="3">Small protein B</fullName>
    </alternativeName>
</protein>
<organism evidence="4 5">
    <name type="scientific">Candidatus Lloydbacteria bacterium CG22_combo_CG10-13_8_21_14_all_47_15</name>
    <dbReference type="NCBI Taxonomy" id="1974635"/>
    <lineage>
        <taxon>Bacteria</taxon>
        <taxon>Candidatus Lloydiibacteriota</taxon>
    </lineage>
</organism>
<dbReference type="PANTHER" id="PTHR30308">
    <property type="entry name" value="TMRNA-BINDING COMPONENT OF TRANS-TRANSLATION TAGGING COMPLEX"/>
    <property type="match status" value="1"/>
</dbReference>
<dbReference type="AlphaFoldDB" id="A0A2H0CX12"/>
<dbReference type="GO" id="GO:0003723">
    <property type="term" value="F:RNA binding"/>
    <property type="evidence" value="ECO:0007669"/>
    <property type="project" value="UniProtKB-UniRule"/>
</dbReference>
<dbReference type="PROSITE" id="PS01317">
    <property type="entry name" value="SSRP"/>
    <property type="match status" value="1"/>
</dbReference>
<dbReference type="CDD" id="cd09294">
    <property type="entry name" value="SmpB"/>
    <property type="match status" value="1"/>
</dbReference>
<dbReference type="NCBIfam" id="NF003843">
    <property type="entry name" value="PRK05422.1"/>
    <property type="match status" value="1"/>
</dbReference>
<keyword evidence="2 3" id="KW-0694">RNA-binding</keyword>
<evidence type="ECO:0000256" key="3">
    <source>
        <dbReference type="HAMAP-Rule" id="MF_00023"/>
    </source>
</evidence>
<dbReference type="Pfam" id="PF01668">
    <property type="entry name" value="SmpB"/>
    <property type="match status" value="1"/>
</dbReference>
<comment type="function">
    <text evidence="3">Required for rescue of stalled ribosomes mediated by trans-translation. Binds to transfer-messenger RNA (tmRNA), required for stable association of tmRNA with ribosomes. tmRNA and SmpB together mimic tRNA shape, replacing the anticodon stem-loop with SmpB. tmRNA is encoded by the ssrA gene; the 2 termini fold to resemble tRNA(Ala) and it encodes a 'tag peptide', a short internal open reading frame. During trans-translation Ala-aminoacylated tmRNA acts like a tRNA, entering the A-site of stalled ribosomes, displacing the stalled mRNA. The ribosome then switches to translate the ORF on the tmRNA; the nascent peptide is terminated with the 'tag peptide' encoded by the tmRNA and targeted for degradation. The ribosome is freed to recommence translation, which seems to be the essential function of trans-translation.</text>
</comment>
<dbReference type="Gene3D" id="2.40.280.10">
    <property type="match status" value="1"/>
</dbReference>
<dbReference type="EMBL" id="PCTL01000001">
    <property type="protein sequence ID" value="PIP73958.1"/>
    <property type="molecule type" value="Genomic_DNA"/>
</dbReference>
<sequence>MSLVQNKKAGFNYEFLEKFEAGIELFGYEVKALKGQQGSLDGAHVIVRGGEAFLVGMHVPPFQPANTPESYDTYRARKLLLSKKEIARLTGLEQQKGLTIVPISVYNKHGKLKVEIAVARGKKKHDKREILKKRTAKREIERALKTGR</sequence>
<accession>A0A2H0CX12</accession>
<evidence type="ECO:0000313" key="4">
    <source>
        <dbReference type="EMBL" id="PIP73958.1"/>
    </source>
</evidence>
<dbReference type="GO" id="GO:0070929">
    <property type="term" value="P:trans-translation"/>
    <property type="evidence" value="ECO:0007669"/>
    <property type="project" value="UniProtKB-UniRule"/>
</dbReference>
<dbReference type="InterPro" id="IPR020081">
    <property type="entry name" value="SsrA-bd_prot_CS"/>
</dbReference>
<dbReference type="InterPro" id="IPR023620">
    <property type="entry name" value="SmpB"/>
</dbReference>
<evidence type="ECO:0000313" key="5">
    <source>
        <dbReference type="Proteomes" id="UP000230638"/>
    </source>
</evidence>
<comment type="similarity">
    <text evidence="3">Belongs to the SmpB family.</text>
</comment>
<dbReference type="HAMAP" id="MF_00023">
    <property type="entry name" value="SmpB"/>
    <property type="match status" value="1"/>
</dbReference>
<evidence type="ECO:0000256" key="2">
    <source>
        <dbReference type="ARBA" id="ARBA00022884"/>
    </source>
</evidence>
<reference evidence="4 5" key="1">
    <citation type="submission" date="2017-09" db="EMBL/GenBank/DDBJ databases">
        <title>Depth-based differentiation of microbial function through sediment-hosted aquifers and enrichment of novel symbionts in the deep terrestrial subsurface.</title>
        <authorList>
            <person name="Probst A.J."/>
            <person name="Ladd B."/>
            <person name="Jarett J.K."/>
            <person name="Geller-Mcgrath D.E."/>
            <person name="Sieber C.M."/>
            <person name="Emerson J.B."/>
            <person name="Anantharaman K."/>
            <person name="Thomas B.C."/>
            <person name="Malmstrom R."/>
            <person name="Stieglmeier M."/>
            <person name="Klingl A."/>
            <person name="Woyke T."/>
            <person name="Ryan C.M."/>
            <person name="Banfield J.F."/>
        </authorList>
    </citation>
    <scope>NUCLEOTIDE SEQUENCE [LARGE SCALE GENOMIC DNA]</scope>
    <source>
        <strain evidence="4">CG22_combo_CG10-13_8_21_14_all_47_15</strain>
    </source>
</reference>
<comment type="caution">
    <text evidence="4">The sequence shown here is derived from an EMBL/GenBank/DDBJ whole genome shotgun (WGS) entry which is preliminary data.</text>
</comment>
<gene>
    <name evidence="3" type="primary">smpB</name>
    <name evidence="4" type="ORF">COW88_00065</name>
</gene>
<dbReference type="NCBIfam" id="TIGR00086">
    <property type="entry name" value="smpB"/>
    <property type="match status" value="1"/>
</dbReference>
<dbReference type="GO" id="GO:0070930">
    <property type="term" value="P:trans-translation-dependent protein tagging"/>
    <property type="evidence" value="ECO:0007669"/>
    <property type="project" value="TreeGrafter"/>
</dbReference>
<dbReference type="Proteomes" id="UP000230638">
    <property type="component" value="Unassembled WGS sequence"/>
</dbReference>
<dbReference type="InterPro" id="IPR000037">
    <property type="entry name" value="SsrA-bd_prot"/>
</dbReference>
<evidence type="ECO:0000256" key="1">
    <source>
        <dbReference type="ARBA" id="ARBA00022490"/>
    </source>
</evidence>
<name>A0A2H0CX12_9BACT</name>